<evidence type="ECO:0000313" key="2">
    <source>
        <dbReference type="EMBL" id="MPC58781.1"/>
    </source>
</evidence>
<reference evidence="2 3" key="1">
    <citation type="submission" date="2019-05" db="EMBL/GenBank/DDBJ databases">
        <title>Another draft genome of Portunus trituberculatus and its Hox gene families provides insights of decapod evolution.</title>
        <authorList>
            <person name="Jeong J.-H."/>
            <person name="Song I."/>
            <person name="Kim S."/>
            <person name="Choi T."/>
            <person name="Kim D."/>
            <person name="Ryu S."/>
            <person name="Kim W."/>
        </authorList>
    </citation>
    <scope>NUCLEOTIDE SEQUENCE [LARGE SCALE GENOMIC DNA]</scope>
    <source>
        <tissue evidence="2">Muscle</tissue>
    </source>
</reference>
<accession>A0A5B7GFJ2</accession>
<dbReference type="Proteomes" id="UP000324222">
    <property type="component" value="Unassembled WGS sequence"/>
</dbReference>
<protein>
    <submittedName>
        <fullName evidence="2">Uncharacterized protein</fullName>
    </submittedName>
</protein>
<evidence type="ECO:0000256" key="1">
    <source>
        <dbReference type="SAM" id="MobiDB-lite"/>
    </source>
</evidence>
<dbReference type="EMBL" id="VSRR010015987">
    <property type="protein sequence ID" value="MPC58781.1"/>
    <property type="molecule type" value="Genomic_DNA"/>
</dbReference>
<keyword evidence="3" id="KW-1185">Reference proteome</keyword>
<feature type="region of interest" description="Disordered" evidence="1">
    <location>
        <begin position="1"/>
        <end position="85"/>
    </location>
</feature>
<dbReference type="AlphaFoldDB" id="A0A5B7GFJ2"/>
<sequence>MSSLVAATQENPPPAGSAITLGRTGSLSVDSVSDPELSHQGEHENTARVCTDLSNPTTLSASRQAGGDNHSTRLLKPSGNQELTVTSRNKEWMKELLTTFKLSQKPLPPVQRGHSNVHSKVTFERMGYWNARSWDI</sequence>
<gene>
    <name evidence="2" type="ORF">E2C01_052790</name>
</gene>
<feature type="compositionally biased region" description="Polar residues" evidence="1">
    <location>
        <begin position="52"/>
        <end position="63"/>
    </location>
</feature>
<organism evidence="2 3">
    <name type="scientific">Portunus trituberculatus</name>
    <name type="common">Swimming crab</name>
    <name type="synonym">Neptunus trituberculatus</name>
    <dbReference type="NCBI Taxonomy" id="210409"/>
    <lineage>
        <taxon>Eukaryota</taxon>
        <taxon>Metazoa</taxon>
        <taxon>Ecdysozoa</taxon>
        <taxon>Arthropoda</taxon>
        <taxon>Crustacea</taxon>
        <taxon>Multicrustacea</taxon>
        <taxon>Malacostraca</taxon>
        <taxon>Eumalacostraca</taxon>
        <taxon>Eucarida</taxon>
        <taxon>Decapoda</taxon>
        <taxon>Pleocyemata</taxon>
        <taxon>Brachyura</taxon>
        <taxon>Eubrachyura</taxon>
        <taxon>Portunoidea</taxon>
        <taxon>Portunidae</taxon>
        <taxon>Portuninae</taxon>
        <taxon>Portunus</taxon>
    </lineage>
</organism>
<feature type="compositionally biased region" description="Basic and acidic residues" evidence="1">
    <location>
        <begin position="36"/>
        <end position="46"/>
    </location>
</feature>
<proteinExistence type="predicted"/>
<evidence type="ECO:0000313" key="3">
    <source>
        <dbReference type="Proteomes" id="UP000324222"/>
    </source>
</evidence>
<feature type="compositionally biased region" description="Polar residues" evidence="1">
    <location>
        <begin position="1"/>
        <end position="10"/>
    </location>
</feature>
<name>A0A5B7GFJ2_PORTR</name>
<comment type="caution">
    <text evidence="2">The sequence shown here is derived from an EMBL/GenBank/DDBJ whole genome shotgun (WGS) entry which is preliminary data.</text>
</comment>